<feature type="domain" description="HTH marR-type" evidence="2">
    <location>
        <begin position="26"/>
        <end position="156"/>
    </location>
</feature>
<dbReference type="OrthoDB" id="9154853at2"/>
<dbReference type="InterPro" id="IPR000835">
    <property type="entry name" value="HTH_MarR-typ"/>
</dbReference>
<dbReference type="InterPro" id="IPR001845">
    <property type="entry name" value="HTH_ArsR_DNA-bd_dom"/>
</dbReference>
<gene>
    <name evidence="3" type="ORF">EV139_2624</name>
</gene>
<dbReference type="SUPFAM" id="SSF46785">
    <property type="entry name" value="Winged helix' DNA-binding domain"/>
    <property type="match status" value="1"/>
</dbReference>
<dbReference type="InterPro" id="IPR011991">
    <property type="entry name" value="ArsR-like_HTH"/>
</dbReference>
<dbReference type="GO" id="GO:0006950">
    <property type="term" value="P:response to stress"/>
    <property type="evidence" value="ECO:0007669"/>
    <property type="project" value="TreeGrafter"/>
</dbReference>
<dbReference type="SMART" id="SM00347">
    <property type="entry name" value="HTH_MARR"/>
    <property type="match status" value="1"/>
</dbReference>
<keyword evidence="4" id="KW-1185">Reference proteome</keyword>
<proteinExistence type="predicted"/>
<evidence type="ECO:0000259" key="2">
    <source>
        <dbReference type="PROSITE" id="PS50995"/>
    </source>
</evidence>
<dbReference type="EMBL" id="SHKI01000006">
    <property type="protein sequence ID" value="RZT62915.1"/>
    <property type="molecule type" value="Genomic_DNA"/>
</dbReference>
<dbReference type="InterPro" id="IPR039422">
    <property type="entry name" value="MarR/SlyA-like"/>
</dbReference>
<feature type="region of interest" description="Disordered" evidence="1">
    <location>
        <begin position="160"/>
        <end position="181"/>
    </location>
</feature>
<evidence type="ECO:0000256" key="1">
    <source>
        <dbReference type="SAM" id="MobiDB-lite"/>
    </source>
</evidence>
<dbReference type="AlphaFoldDB" id="A0A4Q7TQ76"/>
<dbReference type="PANTHER" id="PTHR33164">
    <property type="entry name" value="TRANSCRIPTIONAL REGULATOR, MARR FAMILY"/>
    <property type="match status" value="1"/>
</dbReference>
<feature type="compositionally biased region" description="Basic and acidic residues" evidence="1">
    <location>
        <begin position="171"/>
        <end position="181"/>
    </location>
</feature>
<organism evidence="3 4">
    <name type="scientific">Leucobacter luti</name>
    <dbReference type="NCBI Taxonomy" id="340320"/>
    <lineage>
        <taxon>Bacteria</taxon>
        <taxon>Bacillati</taxon>
        <taxon>Actinomycetota</taxon>
        <taxon>Actinomycetes</taxon>
        <taxon>Micrococcales</taxon>
        <taxon>Microbacteriaceae</taxon>
        <taxon>Leucobacter</taxon>
    </lineage>
</organism>
<dbReference type="Gene3D" id="1.10.10.10">
    <property type="entry name" value="Winged helix-like DNA-binding domain superfamily/Winged helix DNA-binding domain"/>
    <property type="match status" value="1"/>
</dbReference>
<name>A0A4Q7TQ76_9MICO</name>
<keyword evidence="3" id="KW-0238">DNA-binding</keyword>
<dbReference type="PANTHER" id="PTHR33164:SF57">
    <property type="entry name" value="MARR-FAMILY TRANSCRIPTIONAL REGULATOR"/>
    <property type="match status" value="1"/>
</dbReference>
<dbReference type="RefSeq" id="WP_130454775.1">
    <property type="nucleotide sequence ID" value="NZ_QYAG01000002.1"/>
</dbReference>
<reference evidence="3 4" key="1">
    <citation type="journal article" date="2015" name="Stand. Genomic Sci.">
        <title>Genomic Encyclopedia of Bacterial and Archaeal Type Strains, Phase III: the genomes of soil and plant-associated and newly described type strains.</title>
        <authorList>
            <person name="Whitman W.B."/>
            <person name="Woyke T."/>
            <person name="Klenk H.P."/>
            <person name="Zhou Y."/>
            <person name="Lilburn T.G."/>
            <person name="Beck B.J."/>
            <person name="De Vos P."/>
            <person name="Vandamme P."/>
            <person name="Eisen J.A."/>
            <person name="Garrity G."/>
            <person name="Hugenholtz P."/>
            <person name="Kyrpides N.C."/>
        </authorList>
    </citation>
    <scope>NUCLEOTIDE SEQUENCE [LARGE SCALE GENOMIC DNA]</scope>
    <source>
        <strain evidence="3 4">RF6</strain>
    </source>
</reference>
<dbReference type="GO" id="GO:0003700">
    <property type="term" value="F:DNA-binding transcription factor activity"/>
    <property type="evidence" value="ECO:0007669"/>
    <property type="project" value="InterPro"/>
</dbReference>
<evidence type="ECO:0000313" key="3">
    <source>
        <dbReference type="EMBL" id="RZT62915.1"/>
    </source>
</evidence>
<dbReference type="InterPro" id="IPR036390">
    <property type="entry name" value="WH_DNA-bd_sf"/>
</dbReference>
<sequence>MSDSSARPRVSPEARGEGDDIVGDIISEFSEVIAFARSRWARYAEEVHADLRGVGLIMLQMIVRKGPLTATGIAQMLDMDKAVVSRQLAKLRELGLVETEPAAEDRRVVLLTPSARAQELLDGIRVKWAEAYHERFSGWSDAELEQLRGGLHRFNATAEHAAPPDLPSSRCTREVTEEPAS</sequence>
<dbReference type="Proteomes" id="UP000291832">
    <property type="component" value="Unassembled WGS sequence"/>
</dbReference>
<dbReference type="Pfam" id="PF12802">
    <property type="entry name" value="MarR_2"/>
    <property type="match status" value="1"/>
</dbReference>
<dbReference type="SMART" id="SM00418">
    <property type="entry name" value="HTH_ARSR"/>
    <property type="match status" value="1"/>
</dbReference>
<dbReference type="InterPro" id="IPR036388">
    <property type="entry name" value="WH-like_DNA-bd_sf"/>
</dbReference>
<dbReference type="PROSITE" id="PS50995">
    <property type="entry name" value="HTH_MARR_2"/>
    <property type="match status" value="1"/>
</dbReference>
<protein>
    <submittedName>
        <fullName evidence="3">DNA-binding MarR family transcriptional regulator</fullName>
    </submittedName>
</protein>
<dbReference type="CDD" id="cd00090">
    <property type="entry name" value="HTH_ARSR"/>
    <property type="match status" value="1"/>
</dbReference>
<dbReference type="GO" id="GO:0003677">
    <property type="term" value="F:DNA binding"/>
    <property type="evidence" value="ECO:0007669"/>
    <property type="project" value="UniProtKB-KW"/>
</dbReference>
<accession>A0A4Q7TQ76</accession>
<evidence type="ECO:0000313" key="4">
    <source>
        <dbReference type="Proteomes" id="UP000291832"/>
    </source>
</evidence>
<comment type="caution">
    <text evidence="3">The sequence shown here is derived from an EMBL/GenBank/DDBJ whole genome shotgun (WGS) entry which is preliminary data.</text>
</comment>